<sequence length="369" mass="42549">MHLKQLHLINFKNIESAQLSLSEGINCFIGNNGAGKTNLLDAVYYMSFCKSFFNPVDSQSIKHENDFFVIQGSYDLNGNEEHIYCGFKKGQKKQFKRNKKEYEKLSNHIGTLPLVMISPQDENLIIEGSELRRKYIDSVISQYDKSYLEHLISYNKLLSQRNAYLKSISVLNNEAHNMLDIWDMQMISLGQGISQARKQFLIELKEIFHELYNYVSGSNEVVDFEYKSHLLKGDFEELLKESRNRDLVLGYSTKGIHRDDVEFSINGYPIKKIGSQGQKKTFLIALKLGQFMFLDKHKNTKPILLLDDIFDKLDAERGDRLIELVGGESFNQIFITDTQLNRVLPILQQIDKESVVFAVEDGVFTSIEK</sequence>
<name>A0AAE3MHW5_9BACT</name>
<dbReference type="Gene3D" id="3.40.50.300">
    <property type="entry name" value="P-loop containing nucleotide triphosphate hydrolases"/>
    <property type="match status" value="1"/>
</dbReference>
<dbReference type="GO" id="GO:0005737">
    <property type="term" value="C:cytoplasm"/>
    <property type="evidence" value="ECO:0007669"/>
    <property type="project" value="UniProtKB-SubCell"/>
</dbReference>
<gene>
    <name evidence="9 12" type="primary">recF</name>
    <name evidence="12" type="ORF">OM074_20805</name>
</gene>
<dbReference type="GO" id="GO:0009432">
    <property type="term" value="P:SOS response"/>
    <property type="evidence" value="ECO:0007669"/>
    <property type="project" value="UniProtKB-UniRule"/>
</dbReference>
<keyword evidence="9 10" id="KW-0742">SOS response</keyword>
<dbReference type="AlphaFoldDB" id="A0AAE3MHW5"/>
<dbReference type="Proteomes" id="UP001207408">
    <property type="component" value="Unassembled WGS sequence"/>
</dbReference>
<comment type="similarity">
    <text evidence="2 9 10">Belongs to the RecF family.</text>
</comment>
<evidence type="ECO:0000313" key="13">
    <source>
        <dbReference type="Proteomes" id="UP001207408"/>
    </source>
</evidence>
<dbReference type="Gene3D" id="1.20.1050.90">
    <property type="entry name" value="RecF/RecN/SMC, N-terminal domain"/>
    <property type="match status" value="1"/>
</dbReference>
<dbReference type="NCBIfam" id="TIGR00611">
    <property type="entry name" value="recf"/>
    <property type="match status" value="1"/>
</dbReference>
<keyword evidence="9 10" id="KW-0227">DNA damage</keyword>
<comment type="function">
    <text evidence="9 10">The RecF protein is involved in DNA metabolism; it is required for DNA replication and normal SOS inducibility. RecF binds preferentially to single-stranded, linear DNA. It also seems to bind ATP.</text>
</comment>
<dbReference type="InterPro" id="IPR018078">
    <property type="entry name" value="DNA-binding_RecF_CS"/>
</dbReference>
<dbReference type="PROSITE" id="PS00617">
    <property type="entry name" value="RECF_1"/>
    <property type="match status" value="1"/>
</dbReference>
<keyword evidence="9 10" id="KW-0234">DNA repair</keyword>
<evidence type="ECO:0000256" key="5">
    <source>
        <dbReference type="ARBA" id="ARBA00022705"/>
    </source>
</evidence>
<accession>A0AAE3MHW5</accession>
<evidence type="ECO:0000256" key="6">
    <source>
        <dbReference type="ARBA" id="ARBA00022741"/>
    </source>
</evidence>
<evidence type="ECO:0000256" key="4">
    <source>
        <dbReference type="ARBA" id="ARBA00022490"/>
    </source>
</evidence>
<keyword evidence="7 9" id="KW-0067">ATP-binding</keyword>
<dbReference type="GO" id="GO:0000731">
    <property type="term" value="P:DNA synthesis involved in DNA repair"/>
    <property type="evidence" value="ECO:0007669"/>
    <property type="project" value="TreeGrafter"/>
</dbReference>
<keyword evidence="8 9" id="KW-0238">DNA-binding</keyword>
<protein>
    <recommendedName>
        <fullName evidence="3 9">DNA replication and repair protein RecF</fullName>
    </recommendedName>
</protein>
<keyword evidence="4 9" id="KW-0963">Cytoplasm</keyword>
<dbReference type="Pfam" id="PF02463">
    <property type="entry name" value="SMC_N"/>
    <property type="match status" value="1"/>
</dbReference>
<evidence type="ECO:0000256" key="8">
    <source>
        <dbReference type="ARBA" id="ARBA00023125"/>
    </source>
</evidence>
<dbReference type="SUPFAM" id="SSF52540">
    <property type="entry name" value="P-loop containing nucleoside triphosphate hydrolases"/>
    <property type="match status" value="1"/>
</dbReference>
<dbReference type="EMBL" id="JAPDPI010000090">
    <property type="protein sequence ID" value="MCW3808076.1"/>
    <property type="molecule type" value="Genomic_DNA"/>
</dbReference>
<feature type="domain" description="RecF/RecN/SMC N-terminal" evidence="11">
    <location>
        <begin position="2"/>
        <end position="339"/>
    </location>
</feature>
<keyword evidence="13" id="KW-1185">Reference proteome</keyword>
<comment type="subcellular location">
    <subcellularLocation>
        <location evidence="1 9 10">Cytoplasm</location>
    </subcellularLocation>
</comment>
<dbReference type="PANTHER" id="PTHR32182:SF0">
    <property type="entry name" value="DNA REPLICATION AND REPAIR PROTEIN RECF"/>
    <property type="match status" value="1"/>
</dbReference>
<dbReference type="InterPro" id="IPR003395">
    <property type="entry name" value="RecF/RecN/SMC_N"/>
</dbReference>
<keyword evidence="5 9" id="KW-0235">DNA replication</keyword>
<dbReference type="GO" id="GO:0006302">
    <property type="term" value="P:double-strand break repair"/>
    <property type="evidence" value="ECO:0007669"/>
    <property type="project" value="TreeGrafter"/>
</dbReference>
<evidence type="ECO:0000256" key="3">
    <source>
        <dbReference type="ARBA" id="ARBA00020170"/>
    </source>
</evidence>
<evidence type="ECO:0000256" key="1">
    <source>
        <dbReference type="ARBA" id="ARBA00004496"/>
    </source>
</evidence>
<comment type="caution">
    <text evidence="12">The sequence shown here is derived from an EMBL/GenBank/DDBJ whole genome shotgun (WGS) entry which is preliminary data.</text>
</comment>
<dbReference type="InterPro" id="IPR042174">
    <property type="entry name" value="RecF_2"/>
</dbReference>
<dbReference type="GO" id="GO:0003697">
    <property type="term" value="F:single-stranded DNA binding"/>
    <property type="evidence" value="ECO:0007669"/>
    <property type="project" value="UniProtKB-UniRule"/>
</dbReference>
<evidence type="ECO:0000256" key="10">
    <source>
        <dbReference type="RuleBase" id="RU000578"/>
    </source>
</evidence>
<evidence type="ECO:0000256" key="2">
    <source>
        <dbReference type="ARBA" id="ARBA00008016"/>
    </source>
</evidence>
<dbReference type="GO" id="GO:0005524">
    <property type="term" value="F:ATP binding"/>
    <property type="evidence" value="ECO:0007669"/>
    <property type="project" value="UniProtKB-UniRule"/>
</dbReference>
<evidence type="ECO:0000256" key="7">
    <source>
        <dbReference type="ARBA" id="ARBA00022840"/>
    </source>
</evidence>
<organism evidence="12 13">
    <name type="scientific">Plebeiibacterium marinum</name>
    <dbReference type="NCBI Taxonomy" id="2992111"/>
    <lineage>
        <taxon>Bacteria</taxon>
        <taxon>Pseudomonadati</taxon>
        <taxon>Bacteroidota</taxon>
        <taxon>Bacteroidia</taxon>
        <taxon>Marinilabiliales</taxon>
        <taxon>Marinilabiliaceae</taxon>
        <taxon>Plebeiibacterium</taxon>
    </lineage>
</organism>
<evidence type="ECO:0000313" key="12">
    <source>
        <dbReference type="EMBL" id="MCW3808076.1"/>
    </source>
</evidence>
<evidence type="ECO:0000256" key="9">
    <source>
        <dbReference type="HAMAP-Rule" id="MF_00365"/>
    </source>
</evidence>
<dbReference type="GO" id="GO:0006260">
    <property type="term" value="P:DNA replication"/>
    <property type="evidence" value="ECO:0007669"/>
    <property type="project" value="UniProtKB-UniRule"/>
</dbReference>
<reference evidence="12" key="1">
    <citation type="submission" date="2022-10" db="EMBL/GenBank/DDBJ databases">
        <authorList>
            <person name="Yu W.X."/>
        </authorList>
    </citation>
    <scope>NUCLEOTIDE SEQUENCE</scope>
    <source>
        <strain evidence="12">D04</strain>
    </source>
</reference>
<dbReference type="InterPro" id="IPR001238">
    <property type="entry name" value="DNA-binding_RecF"/>
</dbReference>
<dbReference type="HAMAP" id="MF_00365">
    <property type="entry name" value="RecF"/>
    <property type="match status" value="1"/>
</dbReference>
<feature type="binding site" evidence="9">
    <location>
        <begin position="30"/>
        <end position="37"/>
    </location>
    <ligand>
        <name>ATP</name>
        <dbReference type="ChEBI" id="CHEBI:30616"/>
    </ligand>
</feature>
<dbReference type="InterPro" id="IPR027417">
    <property type="entry name" value="P-loop_NTPase"/>
</dbReference>
<proteinExistence type="inferred from homology"/>
<dbReference type="RefSeq" id="WP_301202627.1">
    <property type="nucleotide sequence ID" value="NZ_JAPDPI010000090.1"/>
</dbReference>
<dbReference type="PROSITE" id="PS00618">
    <property type="entry name" value="RECF_2"/>
    <property type="match status" value="1"/>
</dbReference>
<dbReference type="PANTHER" id="PTHR32182">
    <property type="entry name" value="DNA REPLICATION AND REPAIR PROTEIN RECF"/>
    <property type="match status" value="1"/>
</dbReference>
<keyword evidence="6 9" id="KW-0547">Nucleotide-binding</keyword>
<evidence type="ECO:0000259" key="11">
    <source>
        <dbReference type="Pfam" id="PF02463"/>
    </source>
</evidence>